<dbReference type="InterPro" id="IPR045851">
    <property type="entry name" value="AMP-bd_C_sf"/>
</dbReference>
<dbReference type="InterPro" id="IPR028154">
    <property type="entry name" value="AMP-dep_Lig_C"/>
</dbReference>
<sequence>MVSHRFLPHLPEEALAEHQLAGLQWTVRHAYENSPAYRAKLRAAGVEPGGITSLDHLRSLPFTTVEDLREGYPLPLLAVPEEQVVRIHASSGTTGKRKILAYTQKDVDTFALQMARCYEIAGLTVKDRVQIAVGYGLWTAGAGFQLGSERFGALTVPVGPGNLEMQLQLMADMGTTCLCSTASMALLMAEEVERNGLRDRCRLRKVIFGAEAHSPKMRRAFEEKLGLQGSYDIAGMTEMYGPGTALECDAHDGLHYWADLFIIEILDPETLQPVPVGEVGEMVVTSLCKEAAPLIRYRTRDLSRMVPGICACGLQIPRHDHILGRSDDMIIFRGVNIYPGQIADALQRFPEAGAEYQIVLTRREGRDHLLLRLERHADAGSDTDAGLAKAVGADLHKKLMARTEVEIVDPGALPRSFGKSKRVVDMREQE</sequence>
<feature type="domain" description="AMP-dependent synthetase/ligase" evidence="10">
    <location>
        <begin position="77"/>
        <end position="285"/>
    </location>
</feature>
<keyword evidence="2 9" id="KW-0436">Ligase</keyword>
<evidence type="ECO:0000256" key="1">
    <source>
        <dbReference type="ARBA" id="ARBA00011245"/>
    </source>
</evidence>
<name>A0A7J0BSY6_9BACT</name>
<organism evidence="12 13">
    <name type="scientific">Desulfovibrio psychrotolerans</name>
    <dbReference type="NCBI Taxonomy" id="415242"/>
    <lineage>
        <taxon>Bacteria</taxon>
        <taxon>Pseudomonadati</taxon>
        <taxon>Thermodesulfobacteriota</taxon>
        <taxon>Desulfovibrionia</taxon>
        <taxon>Desulfovibrionales</taxon>
        <taxon>Desulfovibrionaceae</taxon>
        <taxon>Desulfovibrio</taxon>
    </lineage>
</organism>
<keyword evidence="3 9" id="KW-0547">Nucleotide-binding</keyword>
<comment type="similarity">
    <text evidence="5 9">Belongs to the phenylacetyl-CoA ligase family.</text>
</comment>
<dbReference type="UniPathway" id="UPA00930"/>
<gene>
    <name evidence="12" type="primary">paaK-1_2</name>
    <name evidence="12" type="ORF">DSM19430T_15170</name>
</gene>
<dbReference type="RefSeq" id="WP_174409482.1">
    <property type="nucleotide sequence ID" value="NZ_BLVP01000007.1"/>
</dbReference>
<comment type="subunit">
    <text evidence="1">Monomer.</text>
</comment>
<dbReference type="PANTHER" id="PTHR43845:SF1">
    <property type="entry name" value="BLR5969 PROTEIN"/>
    <property type="match status" value="1"/>
</dbReference>
<dbReference type="EC" id="6.2.1.30" evidence="6 9"/>
<dbReference type="PANTHER" id="PTHR43845">
    <property type="entry name" value="BLR5969 PROTEIN"/>
    <property type="match status" value="1"/>
</dbReference>
<dbReference type="InterPro" id="IPR000873">
    <property type="entry name" value="AMP-dep_synth/lig_dom"/>
</dbReference>
<dbReference type="CDD" id="cd05913">
    <property type="entry name" value="PaaK"/>
    <property type="match status" value="1"/>
</dbReference>
<evidence type="ECO:0000259" key="11">
    <source>
        <dbReference type="Pfam" id="PF14535"/>
    </source>
</evidence>
<evidence type="ECO:0000256" key="9">
    <source>
        <dbReference type="PIRNR" id="PIRNR006444"/>
    </source>
</evidence>
<reference evidence="12 13" key="1">
    <citation type="submission" date="2020-05" db="EMBL/GenBank/DDBJ databases">
        <title>Draft genome sequence of Desulfovibrio psychrotolerans JS1T.</title>
        <authorList>
            <person name="Ueno A."/>
            <person name="Tamazawa S."/>
            <person name="Tamamura S."/>
            <person name="Murakami T."/>
            <person name="Kiyama T."/>
            <person name="Inomata H."/>
            <person name="Amano Y."/>
            <person name="Miyakawa K."/>
            <person name="Tamaki H."/>
            <person name="Naganuma T."/>
            <person name="Kaneko K."/>
        </authorList>
    </citation>
    <scope>NUCLEOTIDE SEQUENCE [LARGE SCALE GENOMIC DNA]</scope>
    <source>
        <strain evidence="12 13">JS1</strain>
    </source>
</reference>
<proteinExistence type="inferred from homology"/>
<dbReference type="GO" id="GO:0047475">
    <property type="term" value="F:phenylacetate-CoA ligase activity"/>
    <property type="evidence" value="ECO:0007669"/>
    <property type="project" value="UniProtKB-EC"/>
</dbReference>
<evidence type="ECO:0000256" key="3">
    <source>
        <dbReference type="ARBA" id="ARBA00022741"/>
    </source>
</evidence>
<dbReference type="Gene3D" id="3.30.300.30">
    <property type="match status" value="1"/>
</dbReference>
<dbReference type="GO" id="GO:0010124">
    <property type="term" value="P:phenylacetate catabolic process"/>
    <property type="evidence" value="ECO:0007669"/>
    <property type="project" value="UniProtKB-UniRule"/>
</dbReference>
<dbReference type="EMBL" id="BLVP01000007">
    <property type="protein sequence ID" value="GFM36833.1"/>
    <property type="molecule type" value="Genomic_DNA"/>
</dbReference>
<evidence type="ECO:0000259" key="10">
    <source>
        <dbReference type="Pfam" id="PF00501"/>
    </source>
</evidence>
<evidence type="ECO:0000256" key="5">
    <source>
        <dbReference type="ARBA" id="ARBA00061566"/>
    </source>
</evidence>
<dbReference type="PIRSF" id="PIRSF006444">
    <property type="entry name" value="PaaK"/>
    <property type="match status" value="1"/>
</dbReference>
<dbReference type="SUPFAM" id="SSF56801">
    <property type="entry name" value="Acetyl-CoA synthetase-like"/>
    <property type="match status" value="1"/>
</dbReference>
<dbReference type="FunFam" id="3.40.50.12780:FF:000016">
    <property type="entry name" value="Phenylacetate-coenzyme A ligase"/>
    <property type="match status" value="1"/>
</dbReference>
<dbReference type="InterPro" id="IPR042099">
    <property type="entry name" value="ANL_N_sf"/>
</dbReference>
<dbReference type="Proteomes" id="UP000503820">
    <property type="component" value="Unassembled WGS sequence"/>
</dbReference>
<evidence type="ECO:0000256" key="8">
    <source>
        <dbReference type="ARBA" id="ARBA00075111"/>
    </source>
</evidence>
<evidence type="ECO:0000256" key="6">
    <source>
        <dbReference type="ARBA" id="ARBA00066629"/>
    </source>
</evidence>
<protein>
    <recommendedName>
        <fullName evidence="7 9">Phenylacetate-coenzyme A ligase</fullName>
        <ecNumber evidence="6 9">6.2.1.30</ecNumber>
    </recommendedName>
    <alternativeName>
        <fullName evidence="8 9">Phenylacetyl-CoA ligase</fullName>
    </alternativeName>
</protein>
<evidence type="ECO:0000313" key="13">
    <source>
        <dbReference type="Proteomes" id="UP000503820"/>
    </source>
</evidence>
<evidence type="ECO:0000313" key="12">
    <source>
        <dbReference type="EMBL" id="GFM36833.1"/>
    </source>
</evidence>
<keyword evidence="13" id="KW-1185">Reference proteome</keyword>
<accession>A0A7J0BSY6</accession>
<comment type="caution">
    <text evidence="12">The sequence shown here is derived from an EMBL/GenBank/DDBJ whole genome shotgun (WGS) entry which is preliminary data.</text>
</comment>
<evidence type="ECO:0000256" key="4">
    <source>
        <dbReference type="ARBA" id="ARBA00060591"/>
    </source>
</evidence>
<dbReference type="InterPro" id="IPR011880">
    <property type="entry name" value="PA_CoA_ligase"/>
</dbReference>
<feature type="domain" description="AMP-dependent ligase C-terminal" evidence="11">
    <location>
        <begin position="334"/>
        <end position="427"/>
    </location>
</feature>
<evidence type="ECO:0000256" key="7">
    <source>
        <dbReference type="ARBA" id="ARBA00068695"/>
    </source>
</evidence>
<evidence type="ECO:0000256" key="2">
    <source>
        <dbReference type="ARBA" id="ARBA00022598"/>
    </source>
</evidence>
<comment type="function">
    <text evidence="9">Catalyzes the activation of phenylacetic acid (PA) to phenylacetyl-CoA (PA-CoA).</text>
</comment>
<dbReference type="AlphaFoldDB" id="A0A7J0BSY6"/>
<dbReference type="Gene3D" id="3.40.50.12780">
    <property type="entry name" value="N-terminal domain of ligase-like"/>
    <property type="match status" value="1"/>
</dbReference>
<comment type="pathway">
    <text evidence="4 9">Aromatic compound metabolism; phenylacetate degradation.</text>
</comment>
<dbReference type="GO" id="GO:0000166">
    <property type="term" value="F:nucleotide binding"/>
    <property type="evidence" value="ECO:0007669"/>
    <property type="project" value="UniProtKB-KW"/>
</dbReference>
<dbReference type="Pfam" id="PF14535">
    <property type="entry name" value="AMP-binding_C_2"/>
    <property type="match status" value="1"/>
</dbReference>
<comment type="catalytic activity">
    <reaction evidence="9">
        <text>2-phenylacetate + ATP + CoA = phenylacetyl-CoA + AMP + diphosphate</text>
        <dbReference type="Rhea" id="RHEA:20956"/>
        <dbReference type="ChEBI" id="CHEBI:18401"/>
        <dbReference type="ChEBI" id="CHEBI:30616"/>
        <dbReference type="ChEBI" id="CHEBI:33019"/>
        <dbReference type="ChEBI" id="CHEBI:57287"/>
        <dbReference type="ChEBI" id="CHEBI:57390"/>
        <dbReference type="ChEBI" id="CHEBI:456215"/>
        <dbReference type="EC" id="6.2.1.30"/>
    </reaction>
</comment>
<dbReference type="Pfam" id="PF00501">
    <property type="entry name" value="AMP-binding"/>
    <property type="match status" value="1"/>
</dbReference>